<dbReference type="Proteomes" id="UP000316855">
    <property type="component" value="Chromosome"/>
</dbReference>
<reference evidence="5 6" key="1">
    <citation type="submission" date="2019-02" db="EMBL/GenBank/DDBJ databases">
        <title>Deep-cultivation of Planctomycetes and their phenomic and genomic characterization uncovers novel biology.</title>
        <authorList>
            <person name="Wiegand S."/>
            <person name="Jogler M."/>
            <person name="Boedeker C."/>
            <person name="Pinto D."/>
            <person name="Vollmers J."/>
            <person name="Rivas-Marin E."/>
            <person name="Kohn T."/>
            <person name="Peeters S.H."/>
            <person name="Heuer A."/>
            <person name="Rast P."/>
            <person name="Oberbeckmann S."/>
            <person name="Bunk B."/>
            <person name="Jeske O."/>
            <person name="Meyerdierks A."/>
            <person name="Storesund J.E."/>
            <person name="Kallscheuer N."/>
            <person name="Luecker S."/>
            <person name="Lage O.M."/>
            <person name="Pohl T."/>
            <person name="Merkel B.J."/>
            <person name="Hornburger P."/>
            <person name="Mueller R.-W."/>
            <person name="Bruemmer F."/>
            <person name="Labrenz M."/>
            <person name="Spormann A.M."/>
            <person name="Op den Camp H."/>
            <person name="Overmann J."/>
            <person name="Amann R."/>
            <person name="Jetten M.S.M."/>
            <person name="Mascher T."/>
            <person name="Medema M.H."/>
            <person name="Devos D.P."/>
            <person name="Kaster A.-K."/>
            <person name="Ovreas L."/>
            <person name="Rohde M."/>
            <person name="Galperin M.Y."/>
            <person name="Jogler C."/>
        </authorList>
    </citation>
    <scope>NUCLEOTIDE SEQUENCE [LARGE SCALE GENOMIC DNA]</scope>
    <source>
        <strain evidence="5 6">Pan161</strain>
    </source>
</reference>
<dbReference type="GO" id="GO:0009295">
    <property type="term" value="C:nucleoid"/>
    <property type="evidence" value="ECO:0007669"/>
    <property type="project" value="TreeGrafter"/>
</dbReference>
<dbReference type="KEGG" id="gax:Pan161_22000"/>
<dbReference type="EMBL" id="CP036343">
    <property type="protein sequence ID" value="QDT90547.1"/>
    <property type="molecule type" value="Genomic_DNA"/>
</dbReference>
<evidence type="ECO:0000256" key="4">
    <source>
        <dbReference type="SAM" id="MobiDB-lite"/>
    </source>
</evidence>
<dbReference type="AlphaFoldDB" id="A0A517VC12"/>
<dbReference type="RefSeq" id="WP_145226568.1">
    <property type="nucleotide sequence ID" value="NZ_CP036343.1"/>
</dbReference>
<organism evidence="5 6">
    <name type="scientific">Gimesia algae</name>
    <dbReference type="NCBI Taxonomy" id="2527971"/>
    <lineage>
        <taxon>Bacteria</taxon>
        <taxon>Pseudomonadati</taxon>
        <taxon>Planctomycetota</taxon>
        <taxon>Planctomycetia</taxon>
        <taxon>Planctomycetales</taxon>
        <taxon>Planctomycetaceae</taxon>
        <taxon>Gimesia</taxon>
    </lineage>
</organism>
<dbReference type="InterPro" id="IPR012340">
    <property type="entry name" value="NA-bd_OB-fold"/>
</dbReference>
<dbReference type="OrthoDB" id="9809878at2"/>
<accession>A0A517VC12</accession>
<evidence type="ECO:0000313" key="6">
    <source>
        <dbReference type="Proteomes" id="UP000316855"/>
    </source>
</evidence>
<dbReference type="PANTHER" id="PTHR10302">
    <property type="entry name" value="SINGLE-STRANDED DNA-BINDING PROTEIN"/>
    <property type="match status" value="1"/>
</dbReference>
<evidence type="ECO:0000256" key="2">
    <source>
        <dbReference type="HAMAP-Rule" id="MF_00984"/>
    </source>
</evidence>
<dbReference type="InterPro" id="IPR000424">
    <property type="entry name" value="Primosome_PriB/ssb"/>
</dbReference>
<sequence length="164" mass="17175">MASFNKVILVGNLTRDPQVRYTPGGSAVAEIGLAVNRSWFDKNSNSRKEETTFIDVTLWGRTAEVASEYLTKGRSVLIEGRLQLDQWDDKESGQKRSKLKVVGENMTMLGGKGESGGGGGGGGAPSGGGYASRGNAPQQGGGSSPADSFYDDTPGGIPDDDVPF</sequence>
<dbReference type="GO" id="GO:0003697">
    <property type="term" value="F:single-stranded DNA binding"/>
    <property type="evidence" value="ECO:0007669"/>
    <property type="project" value="UniProtKB-UniRule"/>
</dbReference>
<keyword evidence="1 2" id="KW-0238">DNA-binding</keyword>
<evidence type="ECO:0000313" key="5">
    <source>
        <dbReference type="EMBL" id="QDT90547.1"/>
    </source>
</evidence>
<name>A0A517VC12_9PLAN</name>
<dbReference type="SUPFAM" id="SSF50249">
    <property type="entry name" value="Nucleic acid-binding proteins"/>
    <property type="match status" value="1"/>
</dbReference>
<comment type="caution">
    <text evidence="2">Lacks conserved residue(s) required for the propagation of feature annotation.</text>
</comment>
<dbReference type="GO" id="GO:0006260">
    <property type="term" value="P:DNA replication"/>
    <property type="evidence" value="ECO:0007669"/>
    <property type="project" value="InterPro"/>
</dbReference>
<evidence type="ECO:0000256" key="3">
    <source>
        <dbReference type="RuleBase" id="RU000524"/>
    </source>
</evidence>
<dbReference type="HAMAP" id="MF_00984">
    <property type="entry name" value="SSB"/>
    <property type="match status" value="1"/>
</dbReference>
<feature type="compositionally biased region" description="Gly residues" evidence="4">
    <location>
        <begin position="110"/>
        <end position="131"/>
    </location>
</feature>
<dbReference type="Pfam" id="PF00436">
    <property type="entry name" value="SSB"/>
    <property type="match status" value="1"/>
</dbReference>
<evidence type="ECO:0000256" key="1">
    <source>
        <dbReference type="ARBA" id="ARBA00023125"/>
    </source>
</evidence>
<comment type="subunit">
    <text evidence="2">Homotetramer.</text>
</comment>
<gene>
    <name evidence="5" type="primary">ssb_1</name>
    <name evidence="5" type="ORF">Pan161_22000</name>
</gene>
<dbReference type="Gene3D" id="2.40.50.140">
    <property type="entry name" value="Nucleic acid-binding proteins"/>
    <property type="match status" value="1"/>
</dbReference>
<dbReference type="PROSITE" id="PS50935">
    <property type="entry name" value="SSB"/>
    <property type="match status" value="1"/>
</dbReference>
<dbReference type="PANTHER" id="PTHR10302:SF27">
    <property type="entry name" value="SINGLE-STRANDED DNA-BINDING PROTEIN"/>
    <property type="match status" value="1"/>
</dbReference>
<dbReference type="InterPro" id="IPR011344">
    <property type="entry name" value="ssDNA-bd"/>
</dbReference>
<protein>
    <recommendedName>
        <fullName evidence="2 3">Single-stranded DNA-binding protein</fullName>
        <shortName evidence="2">SSB</shortName>
    </recommendedName>
</protein>
<dbReference type="CDD" id="cd04496">
    <property type="entry name" value="SSB_OBF"/>
    <property type="match status" value="1"/>
</dbReference>
<keyword evidence="6" id="KW-1185">Reference proteome</keyword>
<dbReference type="NCBIfam" id="TIGR00621">
    <property type="entry name" value="ssb"/>
    <property type="match status" value="1"/>
</dbReference>
<proteinExistence type="inferred from homology"/>
<feature type="region of interest" description="Disordered" evidence="4">
    <location>
        <begin position="88"/>
        <end position="164"/>
    </location>
</feature>